<keyword evidence="2" id="KW-1185">Reference proteome</keyword>
<dbReference type="Proteomes" id="UP000203229">
    <property type="component" value="Chromosome"/>
</dbReference>
<accession>A0A222EPG7</accession>
<dbReference type="OrthoDB" id="388579at2"/>
<evidence type="ECO:0000313" key="2">
    <source>
        <dbReference type="Proteomes" id="UP000203229"/>
    </source>
</evidence>
<gene>
    <name evidence="1" type="ORF">SCORR_v1c06530</name>
</gene>
<name>A0A222EPG7_9MOLU</name>
<organism evidence="1 2">
    <name type="scientific">Spiroplasma corruscae</name>
    <dbReference type="NCBI Taxonomy" id="216934"/>
    <lineage>
        <taxon>Bacteria</taxon>
        <taxon>Bacillati</taxon>
        <taxon>Mycoplasmatota</taxon>
        <taxon>Mollicutes</taxon>
        <taxon>Entomoplasmatales</taxon>
        <taxon>Spiroplasmataceae</taxon>
        <taxon>Spiroplasma</taxon>
    </lineage>
</organism>
<dbReference type="AlphaFoldDB" id="A0A222EPG7"/>
<reference evidence="1 2" key="1">
    <citation type="submission" date="2017-07" db="EMBL/GenBank/DDBJ databases">
        <title>Complete genome sequence of Spiroplasma corruscae EC-1 (DSM 19793).</title>
        <authorList>
            <person name="Tsai Y.-M."/>
            <person name="Lo W.-S."/>
            <person name="Kuo C.-H."/>
        </authorList>
    </citation>
    <scope>NUCLEOTIDE SEQUENCE [LARGE SCALE GENOMIC DNA]</scope>
    <source>
        <strain evidence="1 2">EC-1</strain>
    </source>
</reference>
<dbReference type="RefSeq" id="WP_094049144.1">
    <property type="nucleotide sequence ID" value="NZ_CP022535.1"/>
</dbReference>
<proteinExistence type="predicted"/>
<dbReference type="EMBL" id="CP022535">
    <property type="protein sequence ID" value="ASP28425.1"/>
    <property type="molecule type" value="Genomic_DNA"/>
</dbReference>
<evidence type="ECO:0000313" key="1">
    <source>
        <dbReference type="EMBL" id="ASP28425.1"/>
    </source>
</evidence>
<protein>
    <submittedName>
        <fullName evidence="1">Uncharacterized protein</fullName>
    </submittedName>
</protein>
<sequence length="252" mass="30048">MHIIKNDYYYLAFNKIIANKIINNLKEKKLCVIDFEAFQLYKSKKALYSHININDIPYTVCLNVIEYNEQIKEFVSSNEVVYQFKDDWRNEKELLLKLEEMAIFIANHIKSYKIDTFLFMSKFLEVSVLNFFVDKFTSIKELNKYLLIDTYDLYDFFYDSKTFNVLSYKYKPSDIIKSFMEKFGDEYSNEQIGKDGMKHFDKITSGKSSNILNFDKVIDHSYNDLKKCVALINYLNLLANWPDDKILNKDFL</sequence>
<dbReference type="KEGG" id="scou:SCORR_v1c06530"/>